<dbReference type="Proteomes" id="UP001265083">
    <property type="component" value="Unassembled WGS sequence"/>
</dbReference>
<evidence type="ECO:0000313" key="3">
    <source>
        <dbReference type="Proteomes" id="UP001265083"/>
    </source>
</evidence>
<dbReference type="EMBL" id="JAVLUS010000005">
    <property type="protein sequence ID" value="MDS1113645.1"/>
    <property type="molecule type" value="Genomic_DNA"/>
</dbReference>
<accession>A0ABU2GQA8</accession>
<sequence>MEVDPARVRELGGKMRATAGTVRALAPLDGGVNAEIGAGGNELVANLRNAAMALNKVVTHHANTYVSYADLCMRAAESYENADHEGAAGIGGVGPGPGTTVVVPAKPGG</sequence>
<feature type="compositionally biased region" description="Gly residues" evidence="1">
    <location>
        <begin position="88"/>
        <end position="97"/>
    </location>
</feature>
<comment type="caution">
    <text evidence="2">The sequence shown here is derived from an EMBL/GenBank/DDBJ whole genome shotgun (WGS) entry which is preliminary data.</text>
</comment>
<dbReference type="Pfam" id="PF10824">
    <property type="entry name" value="T7SS_ESX_EspC"/>
    <property type="match status" value="1"/>
</dbReference>
<reference evidence="2 3" key="1">
    <citation type="submission" date="2023-08" db="EMBL/GenBank/DDBJ databases">
        <title>Bioegradation of LLDPE and BLDPE plastic by marine bacteria from coast plastic debris.</title>
        <authorList>
            <person name="Rong Z."/>
        </authorList>
    </citation>
    <scope>NUCLEOTIDE SEQUENCE [LARGE SCALE GENOMIC DNA]</scope>
    <source>
        <strain evidence="2 3">Z-2</strain>
    </source>
</reference>
<organism evidence="2 3">
    <name type="scientific">Gordonia westfalica</name>
    <dbReference type="NCBI Taxonomy" id="158898"/>
    <lineage>
        <taxon>Bacteria</taxon>
        <taxon>Bacillati</taxon>
        <taxon>Actinomycetota</taxon>
        <taxon>Actinomycetes</taxon>
        <taxon>Mycobacteriales</taxon>
        <taxon>Gordoniaceae</taxon>
        <taxon>Gordonia</taxon>
    </lineage>
</organism>
<feature type="compositionally biased region" description="Low complexity" evidence="1">
    <location>
        <begin position="98"/>
        <end position="109"/>
    </location>
</feature>
<keyword evidence="3" id="KW-1185">Reference proteome</keyword>
<proteinExistence type="predicted"/>
<feature type="region of interest" description="Disordered" evidence="1">
    <location>
        <begin position="88"/>
        <end position="109"/>
    </location>
</feature>
<name>A0ABU2GQA8_9ACTN</name>
<protein>
    <submittedName>
        <fullName evidence="2">Type VII secretion target</fullName>
    </submittedName>
</protein>
<evidence type="ECO:0000313" key="2">
    <source>
        <dbReference type="EMBL" id="MDS1113645.1"/>
    </source>
</evidence>
<evidence type="ECO:0000256" key="1">
    <source>
        <dbReference type="SAM" id="MobiDB-lite"/>
    </source>
</evidence>
<dbReference type="RefSeq" id="WP_310949970.1">
    <property type="nucleotide sequence ID" value="NZ_JAVLUS010000005.1"/>
</dbReference>
<gene>
    <name evidence="2" type="ORF">RD149_07685</name>
</gene>
<dbReference type="InterPro" id="IPR022536">
    <property type="entry name" value="EspC"/>
</dbReference>